<dbReference type="Proteomes" id="UP001595907">
    <property type="component" value="Unassembled WGS sequence"/>
</dbReference>
<evidence type="ECO:0000313" key="2">
    <source>
        <dbReference type="Proteomes" id="UP001595907"/>
    </source>
</evidence>
<accession>A0ABV8QVM4</accession>
<evidence type="ECO:0000313" key="1">
    <source>
        <dbReference type="EMBL" id="MFC4263782.1"/>
    </source>
</evidence>
<sequence length="487" mass="53798">MDVEPNVLKNQSVSAFLEAPPNAPDAVKKVIKKLADMEATQPFLQDYINKKGMANWQKALVSSLSSNSAFQSATSGGDTTYVLAPIFLSDSNIVRSLISARVTGEDVFIKFLEDYQYRTLPTKATAQPGQLSKEDYAYYYFYFTNLVYGESSFNIKDTSLFKDGIRHNLQSNQSIVDSEPVEINLRQSLNGDAHCWTIQTNAIIQYDYELYFPDLDEYLLLNTVTFFYSNSTNVCFPTIVPFNLPNLTQIPNPQPTPMPPGHTPGWGVNKKFNKNPNALDENDENNNGLAPYDNTNYSPYLTGSILPNVNNVISSNDFIGWSADGISTYSIDYAKAQIAVNNYKISNYNDATGNAPYGQTYQIYNENTGVNTTATNAAIGYISGALQAGIPVVVGVDCRPGASVPSNDVSTDHFIVIVGMGYDVTNLKNYFQYYDCSTYNRFLGTSSLNKLFITANGKLEGASASPFANTSGFHNYIVTQVRRSKPL</sequence>
<name>A0ABV8QVM4_9BACT</name>
<keyword evidence="2" id="KW-1185">Reference proteome</keyword>
<dbReference type="EMBL" id="JBHSCZ010000004">
    <property type="protein sequence ID" value="MFC4263782.1"/>
    <property type="molecule type" value="Genomic_DNA"/>
</dbReference>
<reference evidence="2" key="1">
    <citation type="journal article" date="2019" name="Int. J. Syst. Evol. Microbiol.">
        <title>The Global Catalogue of Microorganisms (GCM) 10K type strain sequencing project: providing services to taxonomists for standard genome sequencing and annotation.</title>
        <authorList>
            <consortium name="The Broad Institute Genomics Platform"/>
            <consortium name="The Broad Institute Genome Sequencing Center for Infectious Disease"/>
            <person name="Wu L."/>
            <person name="Ma J."/>
        </authorList>
    </citation>
    <scope>NUCLEOTIDE SEQUENCE [LARGE SCALE GENOMIC DNA]</scope>
    <source>
        <strain evidence="2">CECT 8289</strain>
    </source>
</reference>
<protein>
    <recommendedName>
        <fullName evidence="3">Peptidase C39-like domain-containing protein</fullName>
    </recommendedName>
</protein>
<comment type="caution">
    <text evidence="1">The sequence shown here is derived from an EMBL/GenBank/DDBJ whole genome shotgun (WGS) entry which is preliminary data.</text>
</comment>
<proteinExistence type="predicted"/>
<organism evidence="1 2">
    <name type="scientific">Ferruginibacter yonginensis</name>
    <dbReference type="NCBI Taxonomy" id="1310416"/>
    <lineage>
        <taxon>Bacteria</taxon>
        <taxon>Pseudomonadati</taxon>
        <taxon>Bacteroidota</taxon>
        <taxon>Chitinophagia</taxon>
        <taxon>Chitinophagales</taxon>
        <taxon>Chitinophagaceae</taxon>
        <taxon>Ferruginibacter</taxon>
    </lineage>
</organism>
<dbReference type="RefSeq" id="WP_379710799.1">
    <property type="nucleotide sequence ID" value="NZ_JBHSCZ010000004.1"/>
</dbReference>
<evidence type="ECO:0008006" key="3">
    <source>
        <dbReference type="Google" id="ProtNLM"/>
    </source>
</evidence>
<gene>
    <name evidence="1" type="ORF">ACFOWM_12875</name>
</gene>